<evidence type="ECO:0000313" key="2">
    <source>
        <dbReference type="Proteomes" id="UP000785200"/>
    </source>
</evidence>
<sequence length="64" mass="6712">MESSRTTCKETDHRTVSAGDDDNIVVDFGGHLPYLSRSACAAKAADGARSCHSQTIRTDALGGT</sequence>
<reference evidence="1" key="1">
    <citation type="submission" date="2019-07" db="EMBL/GenBank/DDBJ databases">
        <title>Hyphodiscus hymeniophilus genome sequencing and assembly.</title>
        <authorList>
            <person name="Kramer G."/>
            <person name="Nodwell J."/>
        </authorList>
    </citation>
    <scope>NUCLEOTIDE SEQUENCE</scope>
    <source>
        <strain evidence="1">ATCC 34498</strain>
    </source>
</reference>
<organism evidence="1 2">
    <name type="scientific">Hyphodiscus hymeniophilus</name>
    <dbReference type="NCBI Taxonomy" id="353542"/>
    <lineage>
        <taxon>Eukaryota</taxon>
        <taxon>Fungi</taxon>
        <taxon>Dikarya</taxon>
        <taxon>Ascomycota</taxon>
        <taxon>Pezizomycotina</taxon>
        <taxon>Leotiomycetes</taxon>
        <taxon>Helotiales</taxon>
        <taxon>Hyphodiscaceae</taxon>
        <taxon>Hyphodiscus</taxon>
    </lineage>
</organism>
<comment type="caution">
    <text evidence="1">The sequence shown here is derived from an EMBL/GenBank/DDBJ whole genome shotgun (WGS) entry which is preliminary data.</text>
</comment>
<keyword evidence="2" id="KW-1185">Reference proteome</keyword>
<proteinExistence type="predicted"/>
<evidence type="ECO:0000313" key="1">
    <source>
        <dbReference type="EMBL" id="KAG0646781.1"/>
    </source>
</evidence>
<name>A0A9P6VF73_9HELO</name>
<accession>A0A9P6VF73</accession>
<protein>
    <submittedName>
        <fullName evidence="1">Uncharacterized protein</fullName>
    </submittedName>
</protein>
<dbReference type="EMBL" id="VNKQ01000014">
    <property type="protein sequence ID" value="KAG0646781.1"/>
    <property type="molecule type" value="Genomic_DNA"/>
</dbReference>
<dbReference type="Proteomes" id="UP000785200">
    <property type="component" value="Unassembled WGS sequence"/>
</dbReference>
<gene>
    <name evidence="1" type="ORF">D0Z07_6158</name>
</gene>
<dbReference type="AlphaFoldDB" id="A0A9P6VF73"/>